<evidence type="ECO:0000313" key="8">
    <source>
        <dbReference type="Proteomes" id="UP000694888"/>
    </source>
</evidence>
<dbReference type="PANTHER" id="PTHR24349">
    <property type="entry name" value="SERINE/THREONINE-PROTEIN KINASE"/>
    <property type="match status" value="1"/>
</dbReference>
<keyword evidence="2" id="KW-0723">Serine/threonine-protein kinase</keyword>
<dbReference type="InterPro" id="IPR011009">
    <property type="entry name" value="Kinase-like_dom_sf"/>
</dbReference>
<accession>A0ABM0JHF9</accession>
<evidence type="ECO:0000313" key="9">
    <source>
        <dbReference type="RefSeq" id="XP_005093737.2"/>
    </source>
</evidence>
<keyword evidence="3" id="KW-0808">Transferase</keyword>
<keyword evidence="8" id="KW-1185">Reference proteome</keyword>
<keyword evidence="5" id="KW-0418">Kinase</keyword>
<dbReference type="PROSITE" id="PS00108">
    <property type="entry name" value="PROTEIN_KINASE_ST"/>
    <property type="match status" value="1"/>
</dbReference>
<dbReference type="Gene3D" id="3.30.200.20">
    <property type="entry name" value="Phosphorylase Kinase, domain 1"/>
    <property type="match status" value="1"/>
</dbReference>
<dbReference type="RefSeq" id="XP_005093737.2">
    <property type="nucleotide sequence ID" value="XM_005093680.3"/>
</dbReference>
<gene>
    <name evidence="9" type="primary">LOC101853147</name>
</gene>
<dbReference type="SMART" id="SM00220">
    <property type="entry name" value="S_TKc"/>
    <property type="match status" value="1"/>
</dbReference>
<dbReference type="Gene3D" id="1.10.510.10">
    <property type="entry name" value="Transferase(Phosphotransferase) domain 1"/>
    <property type="match status" value="1"/>
</dbReference>
<name>A0ABM0JHF9_APLCA</name>
<evidence type="ECO:0000256" key="5">
    <source>
        <dbReference type="ARBA" id="ARBA00022777"/>
    </source>
</evidence>
<dbReference type="Pfam" id="PF00069">
    <property type="entry name" value="Pkinase"/>
    <property type="match status" value="1"/>
</dbReference>
<evidence type="ECO:0000256" key="2">
    <source>
        <dbReference type="ARBA" id="ARBA00022527"/>
    </source>
</evidence>
<evidence type="ECO:0000256" key="4">
    <source>
        <dbReference type="ARBA" id="ARBA00022741"/>
    </source>
</evidence>
<evidence type="ECO:0000256" key="3">
    <source>
        <dbReference type="ARBA" id="ARBA00022679"/>
    </source>
</evidence>
<dbReference type="InterPro" id="IPR008271">
    <property type="entry name" value="Ser/Thr_kinase_AS"/>
</dbReference>
<keyword evidence="4" id="KW-0547">Nucleotide-binding</keyword>
<comment type="similarity">
    <text evidence="1">Belongs to the protein kinase superfamily. CAMK Ser/Thr protein kinase family.</text>
</comment>
<dbReference type="PROSITE" id="PS50011">
    <property type="entry name" value="PROTEIN_KINASE_DOM"/>
    <property type="match status" value="1"/>
</dbReference>
<evidence type="ECO:0000256" key="1">
    <source>
        <dbReference type="ARBA" id="ARBA00006692"/>
    </source>
</evidence>
<dbReference type="SUPFAM" id="SSF56112">
    <property type="entry name" value="Protein kinase-like (PK-like)"/>
    <property type="match status" value="1"/>
</dbReference>
<dbReference type="InterPro" id="IPR000719">
    <property type="entry name" value="Prot_kinase_dom"/>
</dbReference>
<dbReference type="InterPro" id="IPR050205">
    <property type="entry name" value="CDPK_Ser/Thr_kinases"/>
</dbReference>
<protein>
    <submittedName>
        <fullName evidence="9">MAP kinase-interacting serine/threonine-protein kinase 1-like</fullName>
    </submittedName>
</protein>
<feature type="domain" description="Protein kinase" evidence="7">
    <location>
        <begin position="51"/>
        <end position="311"/>
    </location>
</feature>
<evidence type="ECO:0000259" key="7">
    <source>
        <dbReference type="PROSITE" id="PS50011"/>
    </source>
</evidence>
<dbReference type="Proteomes" id="UP000694888">
    <property type="component" value="Unplaced"/>
</dbReference>
<keyword evidence="6" id="KW-0067">ATP-binding</keyword>
<proteinExistence type="inferred from homology"/>
<reference evidence="9" key="1">
    <citation type="submission" date="2025-08" db="UniProtKB">
        <authorList>
            <consortium name="RefSeq"/>
        </authorList>
    </citation>
    <scope>IDENTIFICATION</scope>
</reference>
<organism evidence="8 9">
    <name type="scientific">Aplysia californica</name>
    <name type="common">California sea hare</name>
    <dbReference type="NCBI Taxonomy" id="6500"/>
    <lineage>
        <taxon>Eukaryota</taxon>
        <taxon>Metazoa</taxon>
        <taxon>Spiralia</taxon>
        <taxon>Lophotrochozoa</taxon>
        <taxon>Mollusca</taxon>
        <taxon>Gastropoda</taxon>
        <taxon>Heterobranchia</taxon>
        <taxon>Euthyneura</taxon>
        <taxon>Tectipleura</taxon>
        <taxon>Aplysiida</taxon>
        <taxon>Aplysioidea</taxon>
        <taxon>Aplysiidae</taxon>
        <taxon>Aplysia</taxon>
    </lineage>
</organism>
<dbReference type="GeneID" id="101853147"/>
<evidence type="ECO:0000256" key="6">
    <source>
        <dbReference type="ARBA" id="ARBA00022840"/>
    </source>
</evidence>
<sequence length="311" mass="33887">MIVLYTTKTSTVNNTGGDCVRTETFPTNSSKQKRRQRKRHTNRLCFSDLLEPTGEKLGSGSVGGVSTFRNKETGREYAVKVIRKCRGEGLYRVKSEIEICQRYQNCESILNFLDFYTSGDTYFFVFDKISGGDLGYVYESTPYLSLSESQASRVTGAVARALRTLHSDGVAHRDIKPENILCHFPGEITPVVLCDFGLASDLPVLPLPLPIDSAPVAGDLPVLPLPLPIDPAPVAGDLPVLPLPLPIDPAPVAGDLPVRPLPLPINHLPLPVNHLPLPVDYAPSGVDYAPLPLAGKEDIKCQKPPSQKQKL</sequence>